<keyword evidence="3" id="KW-1185">Reference proteome</keyword>
<dbReference type="SMART" id="SM00034">
    <property type="entry name" value="CLECT"/>
    <property type="match status" value="1"/>
</dbReference>
<accession>A0A2I4D9F1</accession>
<dbReference type="InterPro" id="IPR016186">
    <property type="entry name" value="C-type_lectin-like/link_sf"/>
</dbReference>
<dbReference type="InterPro" id="IPR001304">
    <property type="entry name" value="C-type_lectin-like"/>
</dbReference>
<feature type="domain" description="C-type lectin" evidence="2">
    <location>
        <begin position="48"/>
        <end position="165"/>
    </location>
</feature>
<evidence type="ECO:0000256" key="1">
    <source>
        <dbReference type="SAM" id="SignalP"/>
    </source>
</evidence>
<dbReference type="InParanoid" id="A0A2I4D9F1"/>
<evidence type="ECO:0000259" key="2">
    <source>
        <dbReference type="PROSITE" id="PS50041"/>
    </source>
</evidence>
<dbReference type="OrthoDB" id="441660at2759"/>
<protein>
    <submittedName>
        <fullName evidence="4">Galactose-specific lectin nattectin</fullName>
    </submittedName>
</protein>
<dbReference type="SUPFAM" id="SSF56436">
    <property type="entry name" value="C-type lectin-like"/>
    <property type="match status" value="1"/>
</dbReference>
<dbReference type="KEGG" id="alim:106536204"/>
<feature type="chain" id="PRO_5014163156" evidence="1">
    <location>
        <begin position="18"/>
        <end position="168"/>
    </location>
</feature>
<dbReference type="Pfam" id="PF00059">
    <property type="entry name" value="Lectin_C"/>
    <property type="match status" value="1"/>
</dbReference>
<evidence type="ECO:0000313" key="3">
    <source>
        <dbReference type="Proteomes" id="UP000192220"/>
    </source>
</evidence>
<dbReference type="RefSeq" id="XP_013888866.1">
    <property type="nucleotide sequence ID" value="XM_014033412.1"/>
</dbReference>
<dbReference type="FunCoup" id="A0A2I4D9F1">
    <property type="interactions" value="794"/>
</dbReference>
<feature type="signal peptide" evidence="1">
    <location>
        <begin position="1"/>
        <end position="17"/>
    </location>
</feature>
<proteinExistence type="predicted"/>
<sequence>MSSALLFMLLLSGLGIGGNIFSDARSAICFPDPCDLPRPHCLPGWTRYAGQCYLFRATATSWADAEGYCNRFGAHLTSIQGPDQYRFIRRLIEKATGTNTRTWVGGTNTDGDWTWIDGSPFTFTNWGPGEPNNAGGNEHCMDINLNGQDYVNDENCDTKSASICAKDF</sequence>
<organism evidence="3 4">
    <name type="scientific">Austrofundulus limnaeus</name>
    <name type="common">Annual killifish</name>
    <dbReference type="NCBI Taxonomy" id="52670"/>
    <lineage>
        <taxon>Eukaryota</taxon>
        <taxon>Metazoa</taxon>
        <taxon>Chordata</taxon>
        <taxon>Craniata</taxon>
        <taxon>Vertebrata</taxon>
        <taxon>Euteleostomi</taxon>
        <taxon>Actinopterygii</taxon>
        <taxon>Neopterygii</taxon>
        <taxon>Teleostei</taxon>
        <taxon>Neoteleostei</taxon>
        <taxon>Acanthomorphata</taxon>
        <taxon>Ovalentaria</taxon>
        <taxon>Atherinomorphae</taxon>
        <taxon>Cyprinodontiformes</taxon>
        <taxon>Rivulidae</taxon>
        <taxon>Austrofundulus</taxon>
    </lineage>
</organism>
<dbReference type="AlphaFoldDB" id="A0A2I4D9F1"/>
<name>A0A2I4D9F1_AUSLI</name>
<dbReference type="InterPro" id="IPR050111">
    <property type="entry name" value="C-type_lectin/snaclec_domain"/>
</dbReference>
<reference evidence="4" key="1">
    <citation type="submission" date="2025-08" db="UniProtKB">
        <authorList>
            <consortium name="RefSeq"/>
        </authorList>
    </citation>
    <scope>IDENTIFICATION</scope>
</reference>
<dbReference type="Gene3D" id="3.10.100.10">
    <property type="entry name" value="Mannose-Binding Protein A, subunit A"/>
    <property type="match status" value="1"/>
</dbReference>
<dbReference type="PROSITE" id="PS50041">
    <property type="entry name" value="C_TYPE_LECTIN_2"/>
    <property type="match status" value="1"/>
</dbReference>
<dbReference type="PANTHER" id="PTHR22803">
    <property type="entry name" value="MANNOSE, PHOSPHOLIPASE, LECTIN RECEPTOR RELATED"/>
    <property type="match status" value="1"/>
</dbReference>
<dbReference type="InterPro" id="IPR016187">
    <property type="entry name" value="CTDL_fold"/>
</dbReference>
<evidence type="ECO:0000313" key="4">
    <source>
        <dbReference type="RefSeq" id="XP_013888866.1"/>
    </source>
</evidence>
<keyword evidence="1" id="KW-0732">Signal</keyword>
<gene>
    <name evidence="4" type="primary">LOC106536204</name>
</gene>
<dbReference type="Proteomes" id="UP000192220">
    <property type="component" value="Unplaced"/>
</dbReference>
<dbReference type="GeneID" id="106536204"/>